<evidence type="ECO:0000313" key="3">
    <source>
        <dbReference type="Proteomes" id="UP000035763"/>
    </source>
</evidence>
<keyword evidence="3" id="KW-1185">Reference proteome</keyword>
<dbReference type="STRING" id="1193182.BN11_5010005"/>
<proteinExistence type="predicted"/>
<dbReference type="InterPro" id="IPR025495">
    <property type="entry name" value="DUF4386"/>
</dbReference>
<accession>W6K206</accession>
<sequence>MGGGLYFLTHVTSVGAVLLYGGASYAADAPLAGRGGVLSGAVLEILLALGIVGTGVVIHRLVRERSAVTASGYLALRTLEASVILAGVVTLLPLVARPATTTAPGLEPGVEAALRLVHDWTFLIGPGLIVPFHTVLLACHLWRSRRTPRFIPVLGLVGGPVVGAMNLAVMLGFSDVLPLAAVPVFLWEIALAVWLIARGSDGGGS</sequence>
<keyword evidence="1" id="KW-0472">Membrane</keyword>
<keyword evidence="1" id="KW-0812">Transmembrane</keyword>
<protein>
    <recommendedName>
        <fullName evidence="4">DUF4386 domain-containing protein</fullName>
    </recommendedName>
</protein>
<dbReference type="Pfam" id="PF14329">
    <property type="entry name" value="DUF4386"/>
    <property type="match status" value="1"/>
</dbReference>
<feature type="transmembrane region" description="Helical" evidence="1">
    <location>
        <begin position="116"/>
        <end position="138"/>
    </location>
</feature>
<dbReference type="EMBL" id="CAJA01000448">
    <property type="protein sequence ID" value="CCH75065.1"/>
    <property type="molecule type" value="Genomic_DNA"/>
</dbReference>
<reference evidence="2 3" key="1">
    <citation type="journal article" date="2013" name="ISME J.">
        <title>A metabolic model for members of the genus Tetrasphaera involved in enhanced biological phosphorus removal.</title>
        <authorList>
            <person name="Kristiansen R."/>
            <person name="Nguyen H.T.T."/>
            <person name="Saunders A.M."/>
            <person name="Nielsen J.L."/>
            <person name="Wimmer R."/>
            <person name="Le V.Q."/>
            <person name="McIlroy S.J."/>
            <person name="Petrovski S."/>
            <person name="Seviour R.J."/>
            <person name="Calteau A."/>
            <person name="Nielsen K.L."/>
            <person name="Nielsen P.H."/>
        </authorList>
    </citation>
    <scope>NUCLEOTIDE SEQUENCE [LARGE SCALE GENOMIC DNA]</scope>
    <source>
        <strain evidence="2 3">Ben110</strain>
    </source>
</reference>
<feature type="transmembrane region" description="Helical" evidence="1">
    <location>
        <begin position="150"/>
        <end position="173"/>
    </location>
</feature>
<feature type="transmembrane region" description="Helical" evidence="1">
    <location>
        <begin position="179"/>
        <end position="197"/>
    </location>
</feature>
<feature type="transmembrane region" description="Helical" evidence="1">
    <location>
        <begin position="74"/>
        <end position="96"/>
    </location>
</feature>
<gene>
    <name evidence="2" type="ORF">BN11_5010005</name>
</gene>
<organism evidence="2 3">
    <name type="scientific">Nostocoides australiense Ben110</name>
    <dbReference type="NCBI Taxonomy" id="1193182"/>
    <lineage>
        <taxon>Bacteria</taxon>
        <taxon>Bacillati</taxon>
        <taxon>Actinomycetota</taxon>
        <taxon>Actinomycetes</taxon>
        <taxon>Micrococcales</taxon>
        <taxon>Intrasporangiaceae</taxon>
        <taxon>Nostocoides</taxon>
    </lineage>
</organism>
<dbReference type="AlphaFoldDB" id="W6K206"/>
<feature type="transmembrane region" description="Helical" evidence="1">
    <location>
        <begin position="36"/>
        <end position="62"/>
    </location>
</feature>
<evidence type="ECO:0000256" key="1">
    <source>
        <dbReference type="SAM" id="Phobius"/>
    </source>
</evidence>
<evidence type="ECO:0000313" key="2">
    <source>
        <dbReference type="EMBL" id="CCH75065.1"/>
    </source>
</evidence>
<dbReference type="Proteomes" id="UP000035763">
    <property type="component" value="Unassembled WGS sequence"/>
</dbReference>
<dbReference type="OrthoDB" id="1176146at2"/>
<comment type="caution">
    <text evidence="2">The sequence shown here is derived from an EMBL/GenBank/DDBJ whole genome shotgun (WGS) entry which is preliminary data.</text>
</comment>
<keyword evidence="1" id="KW-1133">Transmembrane helix</keyword>
<evidence type="ECO:0008006" key="4">
    <source>
        <dbReference type="Google" id="ProtNLM"/>
    </source>
</evidence>
<name>W6K206_9MICO</name>
<dbReference type="RefSeq" id="WP_048700369.1">
    <property type="nucleotide sequence ID" value="NZ_HG764815.1"/>
</dbReference>